<proteinExistence type="predicted"/>
<evidence type="ECO:0000313" key="6">
    <source>
        <dbReference type="EMBL" id="STZ27100.1"/>
    </source>
</evidence>
<dbReference type="AlphaFoldDB" id="A0A378RN47"/>
<keyword evidence="1" id="KW-0805">Transcription regulation</keyword>
<evidence type="ECO:0000259" key="5">
    <source>
        <dbReference type="PROSITE" id="PS01124"/>
    </source>
</evidence>
<feature type="transmembrane region" description="Helical" evidence="4">
    <location>
        <begin position="15"/>
        <end position="34"/>
    </location>
</feature>
<dbReference type="PROSITE" id="PS01124">
    <property type="entry name" value="HTH_ARAC_FAMILY_2"/>
    <property type="match status" value="1"/>
</dbReference>
<dbReference type="GO" id="GO:0043565">
    <property type="term" value="F:sequence-specific DNA binding"/>
    <property type="evidence" value="ECO:0007669"/>
    <property type="project" value="InterPro"/>
</dbReference>
<feature type="transmembrane region" description="Helical" evidence="4">
    <location>
        <begin position="129"/>
        <end position="148"/>
    </location>
</feature>
<dbReference type="SMART" id="SM00342">
    <property type="entry name" value="HTH_ARAC"/>
    <property type="match status" value="1"/>
</dbReference>
<keyword evidence="3" id="KW-0804">Transcription</keyword>
<sequence>MKLYDWNANVQMERFFFMFFICFSFLLMVNYYYAMIAHKTVYIVNFFAIIFSIKLFCIMADVADRLLKKQIVQLMSMGVFILILSFLPVSLWIIVTVNNFFALVYFAFLHLHRKKSKQKYRFIKSYVSLVHLFYITYLITLNLQVLLFNQSEVPVMLMLSYLQVGLQIILLTLSLTSYLFYSRILRLRKINAFFGATDRTLKVGKKQKANLILQKEMAVSHQVSYKHQEVMEQVLDFFETSDAYLKTDFTLETLGQCIANSNLHVISFVINHHLNSTFYKLVAYHRILYALKLLTDRNDWTVLAIAESVGFKSINTFNKYFKDLTGLTPVEYRVILDKKRG</sequence>
<protein>
    <submittedName>
        <fullName evidence="6">DNA-binding transcriptional regulator MelR</fullName>
    </submittedName>
</protein>
<dbReference type="PANTHER" id="PTHR43280:SF29">
    <property type="entry name" value="ARAC-FAMILY TRANSCRIPTIONAL REGULATOR"/>
    <property type="match status" value="1"/>
</dbReference>
<evidence type="ECO:0000313" key="7">
    <source>
        <dbReference type="Proteomes" id="UP000255024"/>
    </source>
</evidence>
<dbReference type="RefSeq" id="WP_115090107.1">
    <property type="nucleotide sequence ID" value="NZ_CP068107.1"/>
</dbReference>
<dbReference type="Gene3D" id="1.10.10.60">
    <property type="entry name" value="Homeodomain-like"/>
    <property type="match status" value="1"/>
</dbReference>
<dbReference type="PRINTS" id="PR00032">
    <property type="entry name" value="HTHARAC"/>
</dbReference>
<evidence type="ECO:0000256" key="1">
    <source>
        <dbReference type="ARBA" id="ARBA00023015"/>
    </source>
</evidence>
<dbReference type="Pfam" id="PF12833">
    <property type="entry name" value="HTH_18"/>
    <property type="match status" value="1"/>
</dbReference>
<gene>
    <name evidence="6" type="ORF">NCTC11179_00630</name>
</gene>
<dbReference type="InterPro" id="IPR020449">
    <property type="entry name" value="Tscrpt_reg_AraC-type_HTH"/>
</dbReference>
<accession>A0A378RN47</accession>
<feature type="domain" description="HTH araC/xylS-type" evidence="5">
    <location>
        <begin position="232"/>
        <end position="335"/>
    </location>
</feature>
<dbReference type="InterPro" id="IPR018062">
    <property type="entry name" value="HTH_AraC-typ_CS"/>
</dbReference>
<keyword evidence="4" id="KW-1133">Transmembrane helix</keyword>
<dbReference type="InterPro" id="IPR009057">
    <property type="entry name" value="Homeodomain-like_sf"/>
</dbReference>
<dbReference type="GO" id="GO:0003700">
    <property type="term" value="F:DNA-binding transcription factor activity"/>
    <property type="evidence" value="ECO:0007669"/>
    <property type="project" value="InterPro"/>
</dbReference>
<keyword evidence="4" id="KW-0472">Membrane</keyword>
<feature type="transmembrane region" description="Helical" evidence="4">
    <location>
        <begin position="41"/>
        <end position="63"/>
    </location>
</feature>
<feature type="transmembrane region" description="Helical" evidence="4">
    <location>
        <begin position="160"/>
        <end position="181"/>
    </location>
</feature>
<evidence type="ECO:0000256" key="2">
    <source>
        <dbReference type="ARBA" id="ARBA00023125"/>
    </source>
</evidence>
<evidence type="ECO:0000256" key="3">
    <source>
        <dbReference type="ARBA" id="ARBA00023163"/>
    </source>
</evidence>
<dbReference type="InterPro" id="IPR018060">
    <property type="entry name" value="HTH_AraC"/>
</dbReference>
<keyword evidence="7" id="KW-1185">Reference proteome</keyword>
<feature type="transmembrane region" description="Helical" evidence="4">
    <location>
        <begin position="75"/>
        <end position="108"/>
    </location>
</feature>
<dbReference type="SUPFAM" id="SSF46689">
    <property type="entry name" value="Homeodomain-like"/>
    <property type="match status" value="1"/>
</dbReference>
<organism evidence="6 7">
    <name type="scientific">Myroides odoratus</name>
    <name type="common">Flavobacterium odoratum</name>
    <dbReference type="NCBI Taxonomy" id="256"/>
    <lineage>
        <taxon>Bacteria</taxon>
        <taxon>Pseudomonadati</taxon>
        <taxon>Bacteroidota</taxon>
        <taxon>Flavobacteriia</taxon>
        <taxon>Flavobacteriales</taxon>
        <taxon>Flavobacteriaceae</taxon>
        <taxon>Myroides</taxon>
    </lineage>
</organism>
<dbReference type="PROSITE" id="PS00041">
    <property type="entry name" value="HTH_ARAC_FAMILY_1"/>
    <property type="match status" value="1"/>
</dbReference>
<dbReference type="EMBL" id="UGQL01000001">
    <property type="protein sequence ID" value="STZ27100.1"/>
    <property type="molecule type" value="Genomic_DNA"/>
</dbReference>
<keyword evidence="4" id="KW-0812">Transmembrane</keyword>
<keyword evidence="2 6" id="KW-0238">DNA-binding</keyword>
<dbReference type="Proteomes" id="UP000255024">
    <property type="component" value="Unassembled WGS sequence"/>
</dbReference>
<evidence type="ECO:0000256" key="4">
    <source>
        <dbReference type="SAM" id="Phobius"/>
    </source>
</evidence>
<name>A0A378RN47_MYROD</name>
<dbReference type="PANTHER" id="PTHR43280">
    <property type="entry name" value="ARAC-FAMILY TRANSCRIPTIONAL REGULATOR"/>
    <property type="match status" value="1"/>
</dbReference>
<reference evidence="6 7" key="1">
    <citation type="submission" date="2018-06" db="EMBL/GenBank/DDBJ databases">
        <authorList>
            <consortium name="Pathogen Informatics"/>
            <person name="Doyle S."/>
        </authorList>
    </citation>
    <scope>NUCLEOTIDE SEQUENCE [LARGE SCALE GENOMIC DNA]</scope>
    <source>
        <strain evidence="6 7">NCTC11179</strain>
    </source>
</reference>